<dbReference type="Pfam" id="PF26595">
    <property type="entry name" value="A_ENA"/>
    <property type="match status" value="1"/>
</dbReference>
<dbReference type="EMBL" id="JAGRPV010000001">
    <property type="protein sequence ID" value="MDI4644970.1"/>
    <property type="molecule type" value="Genomic_DNA"/>
</dbReference>
<accession>A0ABT6TDT4</accession>
<name>A0ABT6TDT4_9BACL</name>
<dbReference type="RefSeq" id="WP_282912765.1">
    <property type="nucleotide sequence ID" value="NZ_JAGRPV010000001.1"/>
</dbReference>
<gene>
    <name evidence="1" type="ORF">KB449_08365</name>
</gene>
<protein>
    <submittedName>
        <fullName evidence="1">Uncharacterized protein</fullName>
    </submittedName>
</protein>
<dbReference type="InterPro" id="IPR058705">
    <property type="entry name" value="A_ENA"/>
</dbReference>
<sequence>MPTIPHEPYRPSLDQVVVDLLKSIALEETALANLLNAEAEQMRALAHQGQHAASHRARCELMAQAGRQSVRLLDAVVMKEWLLLRKLDNTLDLYRSEHGDKRCDPGGHDDDDE</sequence>
<evidence type="ECO:0000313" key="1">
    <source>
        <dbReference type="EMBL" id="MDI4644970.1"/>
    </source>
</evidence>
<dbReference type="Proteomes" id="UP001161691">
    <property type="component" value="Unassembled WGS sequence"/>
</dbReference>
<comment type="caution">
    <text evidence="1">The sequence shown here is derived from an EMBL/GenBank/DDBJ whole genome shotgun (WGS) entry which is preliminary data.</text>
</comment>
<keyword evidence="2" id="KW-1185">Reference proteome</keyword>
<organism evidence="1 2">
    <name type="scientific">Cohnella hashimotonis</name>
    <dbReference type="NCBI Taxonomy" id="2826895"/>
    <lineage>
        <taxon>Bacteria</taxon>
        <taxon>Bacillati</taxon>
        <taxon>Bacillota</taxon>
        <taxon>Bacilli</taxon>
        <taxon>Bacillales</taxon>
        <taxon>Paenibacillaceae</taxon>
        <taxon>Cohnella</taxon>
    </lineage>
</organism>
<evidence type="ECO:0000313" key="2">
    <source>
        <dbReference type="Proteomes" id="UP001161691"/>
    </source>
</evidence>
<reference evidence="1" key="1">
    <citation type="submission" date="2023-04" db="EMBL/GenBank/DDBJ databases">
        <title>Comparative genomic analysis of Cohnella hashimotonis sp. nov., isolated from the International Space Station.</title>
        <authorList>
            <person name="Venkateswaran K."/>
            <person name="Simpson A."/>
        </authorList>
    </citation>
    <scope>NUCLEOTIDE SEQUENCE</scope>
    <source>
        <strain evidence="1">F6_2S_P_1</strain>
    </source>
</reference>
<proteinExistence type="predicted"/>